<proteinExistence type="predicted"/>
<evidence type="ECO:0000313" key="1">
    <source>
        <dbReference type="EMBL" id="KKN29462.1"/>
    </source>
</evidence>
<comment type="caution">
    <text evidence="1">The sequence shown here is derived from an EMBL/GenBank/DDBJ whole genome shotgun (WGS) entry which is preliminary data.</text>
</comment>
<sequence>MSIFKENLSLVKKLLVLAFCFLLMLLSGSLFAMQEKKQIDCLTLEQILNLIKKEVYQSEIIKQVKKYGVNFKLDRKITAQLVRVGANDSLLEAIEKNYCVELKIISPSQDIECGASVIVEGWSNNFSGKFLWVFAHVKFLKDTWWPQPGPLSIEPDGRWSGIAFLGGSQDISFDFEIKAMWVGSSVDRMLRNYLRRGEETKNYPGMRLPEGSPSAMVTVKKVSH</sequence>
<reference evidence="1" key="1">
    <citation type="journal article" date="2015" name="Nature">
        <title>Complex archaea that bridge the gap between prokaryotes and eukaryotes.</title>
        <authorList>
            <person name="Spang A."/>
            <person name="Saw J.H."/>
            <person name="Jorgensen S.L."/>
            <person name="Zaremba-Niedzwiedzka K."/>
            <person name="Martijn J."/>
            <person name="Lind A.E."/>
            <person name="van Eijk R."/>
            <person name="Schleper C."/>
            <person name="Guy L."/>
            <person name="Ettema T.J."/>
        </authorList>
    </citation>
    <scope>NUCLEOTIDE SEQUENCE</scope>
</reference>
<dbReference type="EMBL" id="LAZR01002487">
    <property type="protein sequence ID" value="KKN29462.1"/>
    <property type="molecule type" value="Genomic_DNA"/>
</dbReference>
<protein>
    <submittedName>
        <fullName evidence="1">Uncharacterized protein</fullName>
    </submittedName>
</protein>
<gene>
    <name evidence="1" type="ORF">LCGC14_0843930</name>
</gene>
<organism evidence="1">
    <name type="scientific">marine sediment metagenome</name>
    <dbReference type="NCBI Taxonomy" id="412755"/>
    <lineage>
        <taxon>unclassified sequences</taxon>
        <taxon>metagenomes</taxon>
        <taxon>ecological metagenomes</taxon>
    </lineage>
</organism>
<dbReference type="AlphaFoldDB" id="A0A0F9PXH8"/>
<name>A0A0F9PXH8_9ZZZZ</name>
<accession>A0A0F9PXH8</accession>